<name>A0AAN7BE68_9PEZI</name>
<feature type="domain" description="CPAF-like PDZ" evidence="3">
    <location>
        <begin position="180"/>
        <end position="301"/>
    </location>
</feature>
<dbReference type="Gene3D" id="3.90.226.10">
    <property type="entry name" value="2-enoyl-CoA Hydratase, Chain A, domain 1"/>
    <property type="match status" value="1"/>
</dbReference>
<evidence type="ECO:0000259" key="3">
    <source>
        <dbReference type="Pfam" id="PF23658"/>
    </source>
</evidence>
<protein>
    <recommendedName>
        <fullName evidence="6">Tail specific protease domain-containing protein</fullName>
    </recommendedName>
</protein>
<accession>A0AAN7BE68</accession>
<dbReference type="InterPro" id="IPR005151">
    <property type="entry name" value="Tail-specific_protease"/>
</dbReference>
<feature type="signal peptide" evidence="1">
    <location>
        <begin position="1"/>
        <end position="28"/>
    </location>
</feature>
<dbReference type="GO" id="GO:0006508">
    <property type="term" value="P:proteolysis"/>
    <property type="evidence" value="ECO:0007669"/>
    <property type="project" value="InterPro"/>
</dbReference>
<organism evidence="4 5">
    <name type="scientific">Rhypophila decipiens</name>
    <dbReference type="NCBI Taxonomy" id="261697"/>
    <lineage>
        <taxon>Eukaryota</taxon>
        <taxon>Fungi</taxon>
        <taxon>Dikarya</taxon>
        <taxon>Ascomycota</taxon>
        <taxon>Pezizomycotina</taxon>
        <taxon>Sordariomycetes</taxon>
        <taxon>Sordariomycetidae</taxon>
        <taxon>Sordariales</taxon>
        <taxon>Naviculisporaceae</taxon>
        <taxon>Rhypophila</taxon>
    </lineage>
</organism>
<evidence type="ECO:0008006" key="6">
    <source>
        <dbReference type="Google" id="ProtNLM"/>
    </source>
</evidence>
<reference evidence="4" key="1">
    <citation type="journal article" date="2023" name="Mol. Phylogenet. Evol.">
        <title>Genome-scale phylogeny and comparative genomics of the fungal order Sordariales.</title>
        <authorList>
            <person name="Hensen N."/>
            <person name="Bonometti L."/>
            <person name="Westerberg I."/>
            <person name="Brannstrom I.O."/>
            <person name="Guillou S."/>
            <person name="Cros-Aarteil S."/>
            <person name="Calhoun S."/>
            <person name="Haridas S."/>
            <person name="Kuo A."/>
            <person name="Mondo S."/>
            <person name="Pangilinan J."/>
            <person name="Riley R."/>
            <person name="LaButti K."/>
            <person name="Andreopoulos B."/>
            <person name="Lipzen A."/>
            <person name="Chen C."/>
            <person name="Yan M."/>
            <person name="Daum C."/>
            <person name="Ng V."/>
            <person name="Clum A."/>
            <person name="Steindorff A."/>
            <person name="Ohm R.A."/>
            <person name="Martin F."/>
            <person name="Silar P."/>
            <person name="Natvig D.O."/>
            <person name="Lalanne C."/>
            <person name="Gautier V."/>
            <person name="Ament-Velasquez S.L."/>
            <person name="Kruys A."/>
            <person name="Hutchinson M.I."/>
            <person name="Powell A.J."/>
            <person name="Barry K."/>
            <person name="Miller A.N."/>
            <person name="Grigoriev I.V."/>
            <person name="Debuchy R."/>
            <person name="Gladieux P."/>
            <person name="Hiltunen Thoren M."/>
            <person name="Johannesson H."/>
        </authorList>
    </citation>
    <scope>NUCLEOTIDE SEQUENCE</scope>
    <source>
        <strain evidence="4">PSN293</strain>
    </source>
</reference>
<sequence>MGRFSSFRLAAVVLSTTSSLFGINGVIAAPAPIPQITPSPAASGAPNPNACAQIASVTDSLLAASPSATPTVPATLAVECLATVPNKPEPAARLIKSLRAFVAWQSSLAFLKDPPPGYVFPAVDIDGGLANISATAETGGFASEFDFQLAIVKLIVSAHDGHFNFRPDIFKAFVFRNRLAFDIVTVSEDGVQIPKLYHLADLNAAGANSTTGGPPFGNSTLPRAIVKINGEDAATVIERQNLIFSPFQDPDSQWNGGMASYAQPSVLNFVASVVEFSGPSLTLTYDNGQEETQDSFAVVRAGADFSGITNGEDFYNRFCNPEANGVVNTAAVDPEELTEPSTLAGPAAPTIQGYPTPIIRDSGANITHGYFLNGTGYDDVAVLAVNGFSPAGDFDGFEYLNNLQTTLETFLAECKAQSKQKLVIDLSGNGGGYVVAGYELFAQLFPSAPKFQANNLRETSSLRSMAEITNRFLDQINTFDLATVTSQSESDAQEIITLANSAVSTFAAGDTSAAQAQAFSILQRSSIVSNLVPGGVFAPDGSNLTTIDEILEPVFLKNDRFTAYQSTPLNQTSPSWNLTGTGHRSNPPPAVFKPENVVLLTDGTCGSTCTLFSYLMIHQLGIKTTVLGGRPQTGPMQSVGGVEGAQVFYLNELSAAAKAVLLLDPASNITDSELSLIDEGYPIMRAANPSSPGAVNGKNAFSRLDSQNPLQFLYQSANCRVFWTRDMLFDPLATWKKVVDATWGDSARLCVQGSRVENVTGSVAPGAGGNGTEETDERFFERGGRVNPVVPEVTTAGAGRIGGSIGIMATVVGLSLGLGLVI</sequence>
<evidence type="ECO:0000256" key="1">
    <source>
        <dbReference type="SAM" id="SignalP"/>
    </source>
</evidence>
<comment type="caution">
    <text evidence="4">The sequence shown here is derived from an EMBL/GenBank/DDBJ whole genome shotgun (WGS) entry which is preliminary data.</text>
</comment>
<feature type="chain" id="PRO_5043046248" description="Tail specific protease domain-containing protein" evidence="1">
    <location>
        <begin position="29"/>
        <end position="822"/>
    </location>
</feature>
<keyword evidence="5" id="KW-1185">Reference proteome</keyword>
<keyword evidence="1" id="KW-0732">Signal</keyword>
<dbReference type="GO" id="GO:0008236">
    <property type="term" value="F:serine-type peptidase activity"/>
    <property type="evidence" value="ECO:0007669"/>
    <property type="project" value="InterPro"/>
</dbReference>
<dbReference type="PANTHER" id="PTHR37049">
    <property type="entry name" value="PEPTIDASE S41 FAMILY PROTEIN"/>
    <property type="match status" value="1"/>
</dbReference>
<evidence type="ECO:0000313" key="4">
    <source>
        <dbReference type="EMBL" id="KAK4217750.1"/>
    </source>
</evidence>
<dbReference type="Pfam" id="PF23658">
    <property type="entry name" value="PDZ_CPAF_rel"/>
    <property type="match status" value="1"/>
</dbReference>
<dbReference type="EMBL" id="MU858057">
    <property type="protein sequence ID" value="KAK4217750.1"/>
    <property type="molecule type" value="Genomic_DNA"/>
</dbReference>
<evidence type="ECO:0000313" key="5">
    <source>
        <dbReference type="Proteomes" id="UP001301769"/>
    </source>
</evidence>
<dbReference type="Pfam" id="PF03572">
    <property type="entry name" value="Peptidase_S41"/>
    <property type="match status" value="1"/>
</dbReference>
<proteinExistence type="predicted"/>
<feature type="domain" description="Tail specific protease" evidence="2">
    <location>
        <begin position="380"/>
        <end position="622"/>
    </location>
</feature>
<gene>
    <name evidence="4" type="ORF">QBC37DRAFT_334954</name>
</gene>
<dbReference type="InterPro" id="IPR052766">
    <property type="entry name" value="S41A_metabolite_peptidase"/>
</dbReference>
<dbReference type="InterPro" id="IPR029045">
    <property type="entry name" value="ClpP/crotonase-like_dom_sf"/>
</dbReference>
<dbReference type="InterPro" id="IPR056186">
    <property type="entry name" value="PDZ_CPAF-rel"/>
</dbReference>
<dbReference type="PANTHER" id="PTHR37049:SF4">
    <property type="entry name" value="RHODANESE DOMAIN-CONTAINING PROTEIN"/>
    <property type="match status" value="1"/>
</dbReference>
<reference evidence="4" key="2">
    <citation type="submission" date="2023-05" db="EMBL/GenBank/DDBJ databases">
        <authorList>
            <consortium name="Lawrence Berkeley National Laboratory"/>
            <person name="Steindorff A."/>
            <person name="Hensen N."/>
            <person name="Bonometti L."/>
            <person name="Westerberg I."/>
            <person name="Brannstrom I.O."/>
            <person name="Guillou S."/>
            <person name="Cros-Aarteil S."/>
            <person name="Calhoun S."/>
            <person name="Haridas S."/>
            <person name="Kuo A."/>
            <person name="Mondo S."/>
            <person name="Pangilinan J."/>
            <person name="Riley R."/>
            <person name="Labutti K."/>
            <person name="Andreopoulos B."/>
            <person name="Lipzen A."/>
            <person name="Chen C."/>
            <person name="Yanf M."/>
            <person name="Daum C."/>
            <person name="Ng V."/>
            <person name="Clum A."/>
            <person name="Ohm R."/>
            <person name="Martin F."/>
            <person name="Silar P."/>
            <person name="Natvig D."/>
            <person name="Lalanne C."/>
            <person name="Gautier V."/>
            <person name="Ament-Velasquez S.L."/>
            <person name="Kruys A."/>
            <person name="Hutchinson M.I."/>
            <person name="Powell A.J."/>
            <person name="Barry K."/>
            <person name="Miller A.N."/>
            <person name="Grigoriev I.V."/>
            <person name="Debuchy R."/>
            <person name="Gladieux P."/>
            <person name="Thoren M.H."/>
            <person name="Johannesson H."/>
        </authorList>
    </citation>
    <scope>NUCLEOTIDE SEQUENCE</scope>
    <source>
        <strain evidence="4">PSN293</strain>
    </source>
</reference>
<dbReference type="SUPFAM" id="SSF52096">
    <property type="entry name" value="ClpP/crotonase"/>
    <property type="match status" value="1"/>
</dbReference>
<evidence type="ECO:0000259" key="2">
    <source>
        <dbReference type="Pfam" id="PF03572"/>
    </source>
</evidence>
<dbReference type="AlphaFoldDB" id="A0AAN7BE68"/>
<dbReference type="Proteomes" id="UP001301769">
    <property type="component" value="Unassembled WGS sequence"/>
</dbReference>